<evidence type="ECO:0000256" key="1">
    <source>
        <dbReference type="ARBA" id="ARBA00022737"/>
    </source>
</evidence>
<organism evidence="4 5">
    <name type="scientific">Aristolochia fimbriata</name>
    <name type="common">White veined hardy Dutchman's pipe vine</name>
    <dbReference type="NCBI Taxonomy" id="158543"/>
    <lineage>
        <taxon>Eukaryota</taxon>
        <taxon>Viridiplantae</taxon>
        <taxon>Streptophyta</taxon>
        <taxon>Embryophyta</taxon>
        <taxon>Tracheophyta</taxon>
        <taxon>Spermatophyta</taxon>
        <taxon>Magnoliopsida</taxon>
        <taxon>Magnoliidae</taxon>
        <taxon>Piperales</taxon>
        <taxon>Aristolochiaceae</taxon>
        <taxon>Aristolochia</taxon>
    </lineage>
</organism>
<dbReference type="InterPro" id="IPR046848">
    <property type="entry name" value="E_motif"/>
</dbReference>
<dbReference type="FunFam" id="1.25.40.10:FF:000196">
    <property type="entry name" value="Pentatricopeptide repeat-containing protein At4g14850"/>
    <property type="match status" value="1"/>
</dbReference>
<feature type="repeat" description="PPR" evidence="3">
    <location>
        <begin position="73"/>
        <end position="107"/>
    </location>
</feature>
<dbReference type="PANTHER" id="PTHR24015">
    <property type="entry name" value="OS07G0578800 PROTEIN-RELATED"/>
    <property type="match status" value="1"/>
</dbReference>
<dbReference type="PROSITE" id="PS51375">
    <property type="entry name" value="PPR"/>
    <property type="match status" value="4"/>
</dbReference>
<feature type="repeat" description="PPR" evidence="3">
    <location>
        <begin position="579"/>
        <end position="613"/>
    </location>
</feature>
<keyword evidence="1" id="KW-0677">Repeat</keyword>
<dbReference type="Gene3D" id="1.25.40.10">
    <property type="entry name" value="Tetratricopeptide repeat domain"/>
    <property type="match status" value="7"/>
</dbReference>
<feature type="repeat" description="PPR" evidence="3">
    <location>
        <begin position="478"/>
        <end position="512"/>
    </location>
</feature>
<evidence type="ECO:0000313" key="4">
    <source>
        <dbReference type="EMBL" id="KAG9457020.1"/>
    </source>
</evidence>
<protein>
    <recommendedName>
        <fullName evidence="6">Pentatricopeptide repeat-containing protein</fullName>
    </recommendedName>
</protein>
<dbReference type="Proteomes" id="UP000825729">
    <property type="component" value="Unassembled WGS sequence"/>
</dbReference>
<proteinExistence type="inferred from homology"/>
<dbReference type="FunFam" id="1.25.40.10:FF:000090">
    <property type="entry name" value="Pentatricopeptide repeat-containing protein, chloroplastic"/>
    <property type="match status" value="1"/>
</dbReference>
<dbReference type="PANTHER" id="PTHR24015:SF548">
    <property type="entry name" value="OS08G0340900 PROTEIN"/>
    <property type="match status" value="1"/>
</dbReference>
<gene>
    <name evidence="4" type="ORF">H6P81_001528</name>
</gene>
<dbReference type="Pfam" id="PF13041">
    <property type="entry name" value="PPR_2"/>
    <property type="match status" value="4"/>
</dbReference>
<dbReference type="InterPro" id="IPR046960">
    <property type="entry name" value="PPR_At4g14850-like_plant"/>
</dbReference>
<sequence>MSASIIPSSLITSMLRNAAASQSIRVCQMAHAIILRTGQDSNLLKTNMLLHAYIVCGRISSTLKVFNEMHHRDVVSWNTMMSGYVRLGFPHMGFSFLCQMKRWGIFPTQSTFVTALIASSEEGSFTNCQLIHGESLKLGLSSDCLVGNALLTAYVGAGCTKEAVKIFDEMYDFDETSCEILSRAYIQEHESDQAFKLFRNAHLAAVTFSEFALSSLITLCANLELVDHGIQIHGYIIKAGLESGISIVNALITMYARFYKLEDFEHLFECSGGKDIVTWNSTIGGHAFNGLGDCGVGYIARFLWEGWRMNTSTLSSFLACCSSVTVFETAKMVHAMILKFLDTLDQRVNNIILTMYCRCRILSVSRTVFGLMETRDAVSYNLLIGLYRDQSFYEESIELLHECQLEGFIDVDERIFSSIISSCAKLLHLDFGVQVHGCIIKNGFERIFPLNNFLLELYSQCGERKKMERIFEEIEEPDLLSWNMMIMGYTRCGFMNKSVEIWHEMKQKGIKANEYTLSVMIDMCSCVERWAMGEQIHAHIYKSGMDFDTALMNSLLSMYANCGLMEKASLIFEDIHVVDAISWNAIISGCVQNGFIEDSLKFYLSMNREGIKPNQMTFLSICKSCAELSDISIGSQFHAQVIKRGFEFEVPVCNSFITIYSKCGIIEDALKIFRSTNHKDVITWNSMICGYAHHGFGVEALDLFAEMKYSGLKPNEVTVVGVLSACSHAGLVSEALDLFGSIFRDYNIVPNEEHYTCMVDILCRVGKIKEAKDFILKMPFEPSPMIWRTVLRACKENGHLALGEEAGERIIQWYPQDSAGYVLLSNLYNSLGERDHKAYTWKMMKDMGIKKKIGCSWIWS</sequence>
<dbReference type="EMBL" id="JAINDJ010000002">
    <property type="protein sequence ID" value="KAG9457020.1"/>
    <property type="molecule type" value="Genomic_DNA"/>
</dbReference>
<name>A0AAV7F749_ARIFI</name>
<dbReference type="Pfam" id="PF01535">
    <property type="entry name" value="PPR"/>
    <property type="match status" value="5"/>
</dbReference>
<reference evidence="4 5" key="1">
    <citation type="submission" date="2021-07" db="EMBL/GenBank/DDBJ databases">
        <title>The Aristolochia fimbriata genome: insights into angiosperm evolution, floral development and chemical biosynthesis.</title>
        <authorList>
            <person name="Jiao Y."/>
        </authorList>
    </citation>
    <scope>NUCLEOTIDE SEQUENCE [LARGE SCALE GENOMIC DNA]</scope>
    <source>
        <strain evidence="4">IBCAS-2021</strain>
        <tissue evidence="4">Leaf</tissue>
    </source>
</reference>
<evidence type="ECO:0000256" key="3">
    <source>
        <dbReference type="PROSITE-ProRule" id="PRU00708"/>
    </source>
</evidence>
<dbReference type="GO" id="GO:0009451">
    <property type="term" value="P:RNA modification"/>
    <property type="evidence" value="ECO:0007669"/>
    <property type="project" value="InterPro"/>
</dbReference>
<evidence type="ECO:0000256" key="2">
    <source>
        <dbReference type="ARBA" id="ARBA00061659"/>
    </source>
</evidence>
<evidence type="ECO:0008006" key="6">
    <source>
        <dbReference type="Google" id="ProtNLM"/>
    </source>
</evidence>
<dbReference type="Pfam" id="PF20431">
    <property type="entry name" value="E_motif"/>
    <property type="match status" value="1"/>
</dbReference>
<evidence type="ECO:0000313" key="5">
    <source>
        <dbReference type="Proteomes" id="UP000825729"/>
    </source>
</evidence>
<comment type="caution">
    <text evidence="4">The sequence shown here is derived from an EMBL/GenBank/DDBJ whole genome shotgun (WGS) entry which is preliminary data.</text>
</comment>
<keyword evidence="5" id="KW-1185">Reference proteome</keyword>
<dbReference type="NCBIfam" id="TIGR00756">
    <property type="entry name" value="PPR"/>
    <property type="match status" value="4"/>
</dbReference>
<comment type="similarity">
    <text evidence="2">Belongs to the PPR family. PCMP-E subfamily.</text>
</comment>
<feature type="repeat" description="PPR" evidence="3">
    <location>
        <begin position="680"/>
        <end position="714"/>
    </location>
</feature>
<dbReference type="InterPro" id="IPR011990">
    <property type="entry name" value="TPR-like_helical_dom_sf"/>
</dbReference>
<dbReference type="GO" id="GO:0003723">
    <property type="term" value="F:RNA binding"/>
    <property type="evidence" value="ECO:0007669"/>
    <property type="project" value="InterPro"/>
</dbReference>
<dbReference type="InterPro" id="IPR002885">
    <property type="entry name" value="PPR_rpt"/>
</dbReference>
<accession>A0AAV7F749</accession>
<dbReference type="AlphaFoldDB" id="A0AAV7F749"/>